<evidence type="ECO:0000256" key="1">
    <source>
        <dbReference type="ARBA" id="ARBA00022536"/>
    </source>
</evidence>
<dbReference type="InterPro" id="IPR051216">
    <property type="entry name" value="Teneurin"/>
</dbReference>
<dbReference type="GO" id="GO:0043005">
    <property type="term" value="C:neuron projection"/>
    <property type="evidence" value="ECO:0007669"/>
    <property type="project" value="TreeGrafter"/>
</dbReference>
<dbReference type="SUPFAM" id="SSF57196">
    <property type="entry name" value="EGF/Laminin"/>
    <property type="match status" value="2"/>
</dbReference>
<keyword evidence="3 4" id="KW-1015">Disulfide bond</keyword>
<dbReference type="GO" id="GO:0046982">
    <property type="term" value="F:protein heterodimerization activity"/>
    <property type="evidence" value="ECO:0007669"/>
    <property type="project" value="TreeGrafter"/>
</dbReference>
<dbReference type="GO" id="GO:0050839">
    <property type="term" value="F:cell adhesion molecule binding"/>
    <property type="evidence" value="ECO:0007669"/>
    <property type="project" value="TreeGrafter"/>
</dbReference>
<dbReference type="PROSITE" id="PS00022">
    <property type="entry name" value="EGF_1"/>
    <property type="match status" value="1"/>
</dbReference>
<keyword evidence="2" id="KW-0677">Repeat</keyword>
<dbReference type="Pfam" id="PF25024">
    <property type="entry name" value="EGF_TEN"/>
    <property type="match status" value="1"/>
</dbReference>
<feature type="disulfide bond" evidence="4">
    <location>
        <begin position="200"/>
        <end position="210"/>
    </location>
</feature>
<protein>
    <recommendedName>
        <fullName evidence="5">EGF-like domain-containing protein</fullName>
    </recommendedName>
</protein>
<evidence type="ECO:0000256" key="3">
    <source>
        <dbReference type="ARBA" id="ARBA00023157"/>
    </source>
</evidence>
<dbReference type="AlphaFoldDB" id="A0A5E4AKG3"/>
<reference evidence="6" key="1">
    <citation type="submission" date="2019-04" db="EMBL/GenBank/DDBJ databases">
        <authorList>
            <person name="Alioto T."/>
            <person name="Alioto T."/>
        </authorList>
    </citation>
    <scope>NUCLEOTIDE SEQUENCE [LARGE SCALE GENOMIC DNA]</scope>
</reference>
<dbReference type="PANTHER" id="PTHR11219">
    <property type="entry name" value="TENEURIN AND N-ACETYLGLUCOSAMINE-1-PHOSPHODIESTER ALPHA-N-ACETYLGLUCOSAMINIDASE"/>
    <property type="match status" value="1"/>
</dbReference>
<comment type="caution">
    <text evidence="4">Lacks conserved residue(s) required for the propagation of feature annotation.</text>
</comment>
<dbReference type="SMART" id="SM00181">
    <property type="entry name" value="EGF"/>
    <property type="match status" value="3"/>
</dbReference>
<evidence type="ECO:0000259" key="5">
    <source>
        <dbReference type="PROSITE" id="PS50026"/>
    </source>
</evidence>
<name>A0A5E4AKG3_MARMO</name>
<evidence type="ECO:0000313" key="6">
    <source>
        <dbReference type="EMBL" id="VTJ57460.1"/>
    </source>
</evidence>
<dbReference type="Gene3D" id="2.10.25.10">
    <property type="entry name" value="Laminin"/>
    <property type="match status" value="3"/>
</dbReference>
<dbReference type="FunFam" id="2.10.25.10:FF:000021">
    <property type="entry name" value="Teneurin transmembrane protein 2"/>
    <property type="match status" value="1"/>
</dbReference>
<feature type="disulfide bond" evidence="4">
    <location>
        <begin position="221"/>
        <end position="230"/>
    </location>
</feature>
<feature type="domain" description="EGF-like" evidence="5">
    <location>
        <begin position="196"/>
        <end position="231"/>
    </location>
</feature>
<dbReference type="PROSITE" id="PS01186">
    <property type="entry name" value="EGF_2"/>
    <property type="match status" value="1"/>
</dbReference>
<keyword evidence="1 4" id="KW-0245">EGF-like domain</keyword>
<organism evidence="6 7">
    <name type="scientific">Marmota monax</name>
    <name type="common">Woodchuck</name>
    <dbReference type="NCBI Taxonomy" id="9995"/>
    <lineage>
        <taxon>Eukaryota</taxon>
        <taxon>Metazoa</taxon>
        <taxon>Chordata</taxon>
        <taxon>Craniata</taxon>
        <taxon>Vertebrata</taxon>
        <taxon>Euteleostomi</taxon>
        <taxon>Mammalia</taxon>
        <taxon>Eutheria</taxon>
        <taxon>Euarchontoglires</taxon>
        <taxon>Glires</taxon>
        <taxon>Rodentia</taxon>
        <taxon>Sciuromorpha</taxon>
        <taxon>Sciuridae</taxon>
        <taxon>Xerinae</taxon>
        <taxon>Marmotini</taxon>
        <taxon>Marmota</taxon>
    </lineage>
</organism>
<dbReference type="GO" id="GO:0048666">
    <property type="term" value="P:neuron development"/>
    <property type="evidence" value="ECO:0007669"/>
    <property type="project" value="TreeGrafter"/>
</dbReference>
<evidence type="ECO:0000256" key="4">
    <source>
        <dbReference type="PROSITE-ProRule" id="PRU00076"/>
    </source>
</evidence>
<dbReference type="Proteomes" id="UP000335636">
    <property type="component" value="Unassembled WGS sequence"/>
</dbReference>
<dbReference type="InterPro" id="IPR000742">
    <property type="entry name" value="EGF"/>
</dbReference>
<sequence>MNVKTIGPRSIRVSIRALAERIHGHSCSAYFLKSTYVLEAFTTSACKKHEVVAGQKPEGLVNQALYQSPLEVASTKAETGWQQEKQIEQSPLSLLSWWGNTAGQASAQGIVVVLRPLSTEISLPSLWNPDHSQKPKICAADCGGHGVCVGGTCRCEDGWMGAACDQRACHPRCAEHGTCRDGKCECSPGWNGEHCTIEGCPGLCNGNGRCTLDLNGWHCVCQLGWRGAGCDTSMETACGDSKDNDGDGLVDCMDPDCCLQPLCHVNPLCLGSPDPLDIIQETQAPVSQQNLHSFYDRIKFLVGRDSTHVIPGENPFDGGQLFLILWSPDELKGFDTAHPPS</sequence>
<proteinExistence type="predicted"/>
<keyword evidence="7" id="KW-1185">Reference proteome</keyword>
<gene>
    <name evidence="6" type="ORF">MONAX_5E043200</name>
</gene>
<dbReference type="GO" id="GO:0042803">
    <property type="term" value="F:protein homodimerization activity"/>
    <property type="evidence" value="ECO:0007669"/>
    <property type="project" value="TreeGrafter"/>
</dbReference>
<comment type="caution">
    <text evidence="6">The sequence shown here is derived from an EMBL/GenBank/DDBJ whole genome shotgun (WGS) entry which is preliminary data.</text>
</comment>
<dbReference type="PANTHER" id="PTHR11219:SF9">
    <property type="entry name" value="TENEURIN-4"/>
    <property type="match status" value="1"/>
</dbReference>
<dbReference type="GO" id="GO:0007157">
    <property type="term" value="P:heterophilic cell-cell adhesion via plasma membrane cell adhesion molecules"/>
    <property type="evidence" value="ECO:0007669"/>
    <property type="project" value="TreeGrafter"/>
</dbReference>
<evidence type="ECO:0000256" key="2">
    <source>
        <dbReference type="ARBA" id="ARBA00022737"/>
    </source>
</evidence>
<dbReference type="EMBL" id="CABDUW010000081">
    <property type="protein sequence ID" value="VTJ57460.1"/>
    <property type="molecule type" value="Genomic_DNA"/>
</dbReference>
<accession>A0A5E4AKG3</accession>
<evidence type="ECO:0000313" key="7">
    <source>
        <dbReference type="Proteomes" id="UP000335636"/>
    </source>
</evidence>
<dbReference type="PROSITE" id="PS50026">
    <property type="entry name" value="EGF_3"/>
    <property type="match status" value="1"/>
</dbReference>